<reference evidence="2 3" key="1">
    <citation type="submission" date="2019-10" db="EMBL/GenBank/DDBJ databases">
        <title>Genomic analysis of Raineyella sp. CBA3103.</title>
        <authorList>
            <person name="Roh S.W."/>
        </authorList>
    </citation>
    <scope>NUCLEOTIDE SEQUENCE [LARGE SCALE GENOMIC DNA]</scope>
    <source>
        <strain evidence="2 3">CBA3103</strain>
    </source>
</reference>
<sequence length="135" mass="14813">MSLPTPYLSFHGQAREAMEFYHSVFGGELTFSTYGDFGFEGGPADGIMHSTLKGDGFDLMASDTPPGMPHQEGSSISLSLAGPKADEDRLRGWFEKLCEGGKVTMPLEEQMWGDLYGACTDRYGLNWMVDIGQED</sequence>
<proteinExistence type="predicted"/>
<name>A0A5Q2F869_9ACTN</name>
<evidence type="ECO:0000259" key="1">
    <source>
        <dbReference type="Pfam" id="PF00903"/>
    </source>
</evidence>
<evidence type="ECO:0000313" key="3">
    <source>
        <dbReference type="Proteomes" id="UP000386847"/>
    </source>
</evidence>
<dbReference type="Gene3D" id="3.10.180.10">
    <property type="entry name" value="2,3-Dihydroxybiphenyl 1,2-Dioxygenase, domain 1"/>
    <property type="match status" value="1"/>
</dbReference>
<dbReference type="Pfam" id="PF00903">
    <property type="entry name" value="Glyoxalase"/>
    <property type="match status" value="1"/>
</dbReference>
<dbReference type="PANTHER" id="PTHR33990:SF1">
    <property type="entry name" value="PROTEIN YJDN"/>
    <property type="match status" value="1"/>
</dbReference>
<dbReference type="RefSeq" id="WP_153571619.1">
    <property type="nucleotide sequence ID" value="NZ_CP045725.1"/>
</dbReference>
<dbReference type="InterPro" id="IPR029068">
    <property type="entry name" value="Glyas_Bleomycin-R_OHBP_Dase"/>
</dbReference>
<accession>A0A5Q2F869</accession>
<dbReference type="InterPro" id="IPR028973">
    <property type="entry name" value="PhnB-like"/>
</dbReference>
<feature type="domain" description="Glyoxalase/fosfomycin resistance/dioxygenase" evidence="1">
    <location>
        <begin position="12"/>
        <end position="128"/>
    </location>
</feature>
<keyword evidence="3" id="KW-1185">Reference proteome</keyword>
<dbReference type="CDD" id="cd06588">
    <property type="entry name" value="PhnB_like"/>
    <property type="match status" value="1"/>
</dbReference>
<dbReference type="PANTHER" id="PTHR33990">
    <property type="entry name" value="PROTEIN YJDN-RELATED"/>
    <property type="match status" value="1"/>
</dbReference>
<dbReference type="KEGG" id="rain:Rai3103_04770"/>
<evidence type="ECO:0000313" key="2">
    <source>
        <dbReference type="EMBL" id="QGF23092.1"/>
    </source>
</evidence>
<organism evidence="2 3">
    <name type="scientific">Raineyella fluvialis</name>
    <dbReference type="NCBI Taxonomy" id="2662261"/>
    <lineage>
        <taxon>Bacteria</taxon>
        <taxon>Bacillati</taxon>
        <taxon>Actinomycetota</taxon>
        <taxon>Actinomycetes</taxon>
        <taxon>Propionibacteriales</taxon>
        <taxon>Propionibacteriaceae</taxon>
        <taxon>Raineyella</taxon>
    </lineage>
</organism>
<dbReference type="InterPro" id="IPR004360">
    <property type="entry name" value="Glyas_Fos-R_dOase_dom"/>
</dbReference>
<protein>
    <submittedName>
        <fullName evidence="2">VOC family protein</fullName>
    </submittedName>
</protein>
<dbReference type="SUPFAM" id="SSF54593">
    <property type="entry name" value="Glyoxalase/Bleomycin resistance protein/Dihydroxybiphenyl dioxygenase"/>
    <property type="match status" value="1"/>
</dbReference>
<gene>
    <name evidence="2" type="ORF">Rai3103_04770</name>
</gene>
<dbReference type="AlphaFoldDB" id="A0A5Q2F869"/>
<dbReference type="EMBL" id="CP045725">
    <property type="protein sequence ID" value="QGF23092.1"/>
    <property type="molecule type" value="Genomic_DNA"/>
</dbReference>
<dbReference type="Proteomes" id="UP000386847">
    <property type="component" value="Chromosome"/>
</dbReference>